<keyword evidence="2" id="KW-0449">Lipoprotein</keyword>
<dbReference type="Gramene" id="TVU06177">
    <property type="protein sequence ID" value="TVU06177"/>
    <property type="gene ID" value="EJB05_49376"/>
</dbReference>
<sequence length="302" mass="33477">MGQALGQIQVDQSTVAIKESFGKFDEILEPGCHFLPWCIGKQIAGYLSLRVQQLDVRCETKTKDNVFVNVVASVQFRALADKASDAFYRLSNTREQIQSYVFDVIRASVPKMNLDDAFEQKNEIAKAVEDELEKAMSMYGYEIVQTLIVDIEPDEHVKRAMNEINAGKLHILVMFSNHSILDIKAARMRLAANEKAEAEKILQIKRAEGDAESKYLSGLGIARQRQAIVDGLRDSVLAFSENVPGTSARDVMDMVLVTQYFDTMKDIGASSKSSSVFIPHGPGAVRDIAAQIRDGQLQAGML</sequence>
<evidence type="ECO:0000256" key="1">
    <source>
        <dbReference type="ARBA" id="ARBA00022707"/>
    </source>
</evidence>
<dbReference type="Pfam" id="PF01145">
    <property type="entry name" value="Band_7"/>
    <property type="match status" value="1"/>
</dbReference>
<dbReference type="SMART" id="SM00244">
    <property type="entry name" value="PHB"/>
    <property type="match status" value="1"/>
</dbReference>
<gene>
    <name evidence="5" type="ORF">EJB05_49376</name>
</gene>
<name>A0A5J9T4M1_9POAL</name>
<dbReference type="Proteomes" id="UP000324897">
    <property type="component" value="Unassembled WGS sequence"/>
</dbReference>
<dbReference type="AlphaFoldDB" id="A0A5J9T4M1"/>
<keyword evidence="1" id="KW-0519">Myristate</keyword>
<keyword evidence="6" id="KW-1185">Reference proteome</keyword>
<dbReference type="FunFam" id="3.30.479.30:FF:000013">
    <property type="entry name" value="Hypersensitive-induced response protein 1"/>
    <property type="match status" value="1"/>
</dbReference>
<comment type="function">
    <text evidence="3">Positive regulator of hypersensitive response (HR)-like cell death. May be involved in potassium ion channel regulation.</text>
</comment>
<dbReference type="InterPro" id="IPR001107">
    <property type="entry name" value="Band_7"/>
</dbReference>
<organism evidence="5 6">
    <name type="scientific">Eragrostis curvula</name>
    <name type="common">weeping love grass</name>
    <dbReference type="NCBI Taxonomy" id="38414"/>
    <lineage>
        <taxon>Eukaryota</taxon>
        <taxon>Viridiplantae</taxon>
        <taxon>Streptophyta</taxon>
        <taxon>Embryophyta</taxon>
        <taxon>Tracheophyta</taxon>
        <taxon>Spermatophyta</taxon>
        <taxon>Magnoliopsida</taxon>
        <taxon>Liliopsida</taxon>
        <taxon>Poales</taxon>
        <taxon>Poaceae</taxon>
        <taxon>PACMAD clade</taxon>
        <taxon>Chloridoideae</taxon>
        <taxon>Eragrostideae</taxon>
        <taxon>Eragrostidinae</taxon>
        <taxon>Eragrostis</taxon>
    </lineage>
</organism>
<dbReference type="EMBL" id="RWGY01000051">
    <property type="protein sequence ID" value="TVU06177.1"/>
    <property type="molecule type" value="Genomic_DNA"/>
</dbReference>
<proteinExistence type="predicted"/>
<dbReference type="GO" id="GO:0005739">
    <property type="term" value="C:mitochondrion"/>
    <property type="evidence" value="ECO:0007669"/>
    <property type="project" value="TreeGrafter"/>
</dbReference>
<evidence type="ECO:0000256" key="2">
    <source>
        <dbReference type="ARBA" id="ARBA00023288"/>
    </source>
</evidence>
<dbReference type="SUPFAM" id="SSF117892">
    <property type="entry name" value="Band 7/SPFH domain"/>
    <property type="match status" value="1"/>
</dbReference>
<feature type="domain" description="Band 7" evidence="4">
    <location>
        <begin position="5"/>
        <end position="165"/>
    </location>
</feature>
<dbReference type="OrthoDB" id="434619at2759"/>
<protein>
    <recommendedName>
        <fullName evidence="4">Band 7 domain-containing protein</fullName>
    </recommendedName>
</protein>
<evidence type="ECO:0000259" key="4">
    <source>
        <dbReference type="SMART" id="SM00244"/>
    </source>
</evidence>
<dbReference type="PANTHER" id="PTHR43327">
    <property type="entry name" value="STOMATIN-LIKE PROTEIN 2, MITOCHONDRIAL"/>
    <property type="match status" value="1"/>
</dbReference>
<dbReference type="CDD" id="cd03407">
    <property type="entry name" value="SPFH_like_u4"/>
    <property type="match status" value="1"/>
</dbReference>
<dbReference type="Gene3D" id="3.30.479.30">
    <property type="entry name" value="Band 7 domain"/>
    <property type="match status" value="1"/>
</dbReference>
<dbReference type="PANTHER" id="PTHR43327:SF31">
    <property type="entry name" value="HYPERSENSITIVE-INDUCED RESPONSE PROTEIN 2"/>
    <property type="match status" value="1"/>
</dbReference>
<dbReference type="InterPro" id="IPR050710">
    <property type="entry name" value="Band7/mec-2_domain"/>
</dbReference>
<accession>A0A5J9T4M1</accession>
<evidence type="ECO:0000256" key="3">
    <source>
        <dbReference type="ARBA" id="ARBA00059165"/>
    </source>
</evidence>
<comment type="caution">
    <text evidence="5">The sequence shown here is derived from an EMBL/GenBank/DDBJ whole genome shotgun (WGS) entry which is preliminary data.</text>
</comment>
<reference evidence="5 6" key="1">
    <citation type="journal article" date="2019" name="Sci. Rep.">
        <title>A high-quality genome of Eragrostis curvula grass provides insights into Poaceae evolution and supports new strategies to enhance forage quality.</title>
        <authorList>
            <person name="Carballo J."/>
            <person name="Santos B.A.C.M."/>
            <person name="Zappacosta D."/>
            <person name="Garbus I."/>
            <person name="Selva J.P."/>
            <person name="Gallo C.A."/>
            <person name="Diaz A."/>
            <person name="Albertini E."/>
            <person name="Caccamo M."/>
            <person name="Echenique V."/>
        </authorList>
    </citation>
    <scope>NUCLEOTIDE SEQUENCE [LARGE SCALE GENOMIC DNA]</scope>
    <source>
        <strain evidence="6">cv. Victoria</strain>
        <tissue evidence="5">Leaf</tissue>
    </source>
</reference>
<dbReference type="InterPro" id="IPR036013">
    <property type="entry name" value="Band_7/SPFH_dom_sf"/>
</dbReference>
<evidence type="ECO:0000313" key="6">
    <source>
        <dbReference type="Proteomes" id="UP000324897"/>
    </source>
</evidence>
<evidence type="ECO:0000313" key="5">
    <source>
        <dbReference type="EMBL" id="TVU06177.1"/>
    </source>
</evidence>